<dbReference type="InterPro" id="IPR018540">
    <property type="entry name" value="Spo0E-like"/>
</dbReference>
<dbReference type="Pfam" id="PF09388">
    <property type="entry name" value="SpoOE-like"/>
    <property type="match status" value="1"/>
</dbReference>
<proteinExistence type="predicted"/>
<sequence>MSYEGYVENLLILIKEKRDSMIVLANKTGYISDQTIKCSQDLDKLIYEYQKMIYQKESI</sequence>
<dbReference type="EMBL" id="JAFBED010000016">
    <property type="protein sequence ID" value="MBM7622256.1"/>
    <property type="molecule type" value="Genomic_DNA"/>
</dbReference>
<dbReference type="Gene3D" id="4.10.280.10">
    <property type="entry name" value="Helix-loop-helix DNA-binding domain"/>
    <property type="match status" value="1"/>
</dbReference>
<name>A0ABS2P5L9_9BACI</name>
<evidence type="ECO:0000313" key="2">
    <source>
        <dbReference type="Proteomes" id="UP000737402"/>
    </source>
</evidence>
<evidence type="ECO:0000313" key="1">
    <source>
        <dbReference type="EMBL" id="MBM7622256.1"/>
    </source>
</evidence>
<dbReference type="InterPro" id="IPR036638">
    <property type="entry name" value="HLH_DNA-bd_sf"/>
</dbReference>
<reference evidence="1 2" key="1">
    <citation type="submission" date="2021-01" db="EMBL/GenBank/DDBJ databases">
        <title>Genomic Encyclopedia of Type Strains, Phase IV (KMG-IV): sequencing the most valuable type-strain genomes for metagenomic binning, comparative biology and taxonomic classification.</title>
        <authorList>
            <person name="Goeker M."/>
        </authorList>
    </citation>
    <scope>NUCLEOTIDE SEQUENCE [LARGE SCALE GENOMIC DNA]</scope>
    <source>
        <strain evidence="1 2">DSM 25879</strain>
    </source>
</reference>
<comment type="caution">
    <text evidence="1">The sequence shown here is derived from an EMBL/GenBank/DDBJ whole genome shotgun (WGS) entry which is preliminary data.</text>
</comment>
<organism evidence="1 2">
    <name type="scientific">Sutcliffiella tianshenii</name>
    <dbReference type="NCBI Taxonomy" id="1463404"/>
    <lineage>
        <taxon>Bacteria</taxon>
        <taxon>Bacillati</taxon>
        <taxon>Bacillota</taxon>
        <taxon>Bacilli</taxon>
        <taxon>Bacillales</taxon>
        <taxon>Bacillaceae</taxon>
        <taxon>Sutcliffiella</taxon>
    </lineage>
</organism>
<dbReference type="InterPro" id="IPR037208">
    <property type="entry name" value="Spo0E-like_sf"/>
</dbReference>
<accession>A0ABS2P5L9</accession>
<dbReference type="RefSeq" id="WP_224838743.1">
    <property type="nucleotide sequence ID" value="NZ_JAFBED010000016.1"/>
</dbReference>
<protein>
    <submittedName>
        <fullName evidence="1">Stage 0 sporulation regulatory protein</fullName>
    </submittedName>
</protein>
<dbReference type="SUPFAM" id="SSF140500">
    <property type="entry name" value="BAS1536-like"/>
    <property type="match status" value="1"/>
</dbReference>
<keyword evidence="2" id="KW-1185">Reference proteome</keyword>
<dbReference type="Proteomes" id="UP000737402">
    <property type="component" value="Unassembled WGS sequence"/>
</dbReference>
<gene>
    <name evidence="1" type="ORF">JOC95_004171</name>
</gene>